<dbReference type="AlphaFoldDB" id="A0A8E6ETU5"/>
<gene>
    <name evidence="2" type="ORF">KIH39_02810</name>
</gene>
<feature type="transmembrane region" description="Helical" evidence="1">
    <location>
        <begin position="102"/>
        <end position="124"/>
    </location>
</feature>
<protein>
    <submittedName>
        <fullName evidence="2">Uncharacterized protein</fullName>
    </submittedName>
</protein>
<feature type="transmembrane region" description="Helical" evidence="1">
    <location>
        <begin position="17"/>
        <end position="34"/>
    </location>
</feature>
<reference evidence="2" key="1">
    <citation type="submission" date="2021-05" db="EMBL/GenBank/DDBJ databases">
        <title>Complete genome sequence of the cellulolytic planctomycete Telmatocola sphagniphila SP2T and characterization of the first cellulase from planctomycetes.</title>
        <authorList>
            <person name="Rakitin A.L."/>
            <person name="Beletsky A.V."/>
            <person name="Naumoff D.G."/>
            <person name="Kulichevskaya I.S."/>
            <person name="Mardanov A.V."/>
            <person name="Ravin N.V."/>
            <person name="Dedysh S.N."/>
        </authorList>
    </citation>
    <scope>NUCLEOTIDE SEQUENCE</scope>
    <source>
        <strain evidence="2">SP2T</strain>
    </source>
</reference>
<proteinExistence type="predicted"/>
<dbReference type="KEGG" id="tsph:KIH39_02810"/>
<organism evidence="2 3">
    <name type="scientific">Telmatocola sphagniphila</name>
    <dbReference type="NCBI Taxonomy" id="1123043"/>
    <lineage>
        <taxon>Bacteria</taxon>
        <taxon>Pseudomonadati</taxon>
        <taxon>Planctomycetota</taxon>
        <taxon>Planctomycetia</taxon>
        <taxon>Gemmatales</taxon>
        <taxon>Gemmataceae</taxon>
    </lineage>
</organism>
<accession>A0A8E6ETU5</accession>
<keyword evidence="1" id="KW-1133">Transmembrane helix</keyword>
<keyword evidence="1" id="KW-0472">Membrane</keyword>
<feature type="transmembrane region" description="Helical" evidence="1">
    <location>
        <begin position="41"/>
        <end position="65"/>
    </location>
</feature>
<dbReference type="EMBL" id="CP074694">
    <property type="protein sequence ID" value="QVL32869.1"/>
    <property type="molecule type" value="Genomic_DNA"/>
</dbReference>
<feature type="transmembrane region" description="Helical" evidence="1">
    <location>
        <begin position="144"/>
        <end position="172"/>
    </location>
</feature>
<name>A0A8E6ETU5_9BACT</name>
<dbReference type="RefSeq" id="WP_213497759.1">
    <property type="nucleotide sequence ID" value="NZ_CP074694.1"/>
</dbReference>
<keyword evidence="1" id="KW-0812">Transmembrane</keyword>
<keyword evidence="3" id="KW-1185">Reference proteome</keyword>
<evidence type="ECO:0000313" key="3">
    <source>
        <dbReference type="Proteomes" id="UP000676194"/>
    </source>
</evidence>
<dbReference type="Proteomes" id="UP000676194">
    <property type="component" value="Chromosome"/>
</dbReference>
<evidence type="ECO:0000256" key="1">
    <source>
        <dbReference type="SAM" id="Phobius"/>
    </source>
</evidence>
<feature type="transmembrane region" description="Helical" evidence="1">
    <location>
        <begin position="184"/>
        <end position="202"/>
    </location>
</feature>
<sequence length="293" mass="32618">MYRSPVIAKVRAVPVRGNWLFLSLPIAVAIWQYFSEGTASAVLALLIFLGLYLGFCFQALLQAAAAWTLKVGLRDVTLLPLSVIVRLTWISEKPVYELGVHIAGVLARVLQVGVLYAILVFAGIPISPQTDFSAVDGALFCNRLFWMSIVMLIIDCVPVFPTSMGFLFRAALAMNAKRIRATEITSYLGTFVSLICIGFGFYTKYPYLMLLGVYFLIWSQQELADVRYFASIRKRYGSTSKSPAMVLPEDQVIDIDSRPTVPNFTGFTFNARTKLWIEWKNGEPISANALIGN</sequence>
<evidence type="ECO:0000313" key="2">
    <source>
        <dbReference type="EMBL" id="QVL32869.1"/>
    </source>
</evidence>